<dbReference type="SUPFAM" id="SSF51735">
    <property type="entry name" value="NAD(P)-binding Rossmann-fold domains"/>
    <property type="match status" value="1"/>
</dbReference>
<reference evidence="4" key="1">
    <citation type="submission" date="2019-08" db="EMBL/GenBank/DDBJ databases">
        <title>Limnoglobus roseus gen. nov., sp. nov., a novel freshwater planctomycete with a giant genome from the family Gemmataceae.</title>
        <authorList>
            <person name="Kulichevskaya I.S."/>
            <person name="Naumoff D.G."/>
            <person name="Miroshnikov K."/>
            <person name="Ivanova A."/>
            <person name="Philippov D.A."/>
            <person name="Hakobyan A."/>
            <person name="Rijpstra I.C."/>
            <person name="Sinninghe Damste J.S."/>
            <person name="Liesack W."/>
            <person name="Dedysh S.N."/>
        </authorList>
    </citation>
    <scope>NUCLEOTIDE SEQUENCE [LARGE SCALE GENOMIC DNA]</scope>
    <source>
        <strain evidence="4">PX52</strain>
    </source>
</reference>
<keyword evidence="4" id="KW-1185">Reference proteome</keyword>
<protein>
    <submittedName>
        <fullName evidence="3">KR domain-containing protein</fullName>
    </submittedName>
</protein>
<dbReference type="Proteomes" id="UP000324974">
    <property type="component" value="Chromosome"/>
</dbReference>
<dbReference type="InterPro" id="IPR036291">
    <property type="entry name" value="NAD(P)-bd_dom_sf"/>
</dbReference>
<dbReference type="GO" id="GO:0016491">
    <property type="term" value="F:oxidoreductase activity"/>
    <property type="evidence" value="ECO:0007669"/>
    <property type="project" value="UniProtKB-KW"/>
</dbReference>
<dbReference type="FunFam" id="3.40.50.720:FF:000084">
    <property type="entry name" value="Short-chain dehydrogenase reductase"/>
    <property type="match status" value="1"/>
</dbReference>
<dbReference type="EMBL" id="CP042425">
    <property type="protein sequence ID" value="QEL20212.1"/>
    <property type="molecule type" value="Genomic_DNA"/>
</dbReference>
<dbReference type="Gene3D" id="3.40.50.720">
    <property type="entry name" value="NAD(P)-binding Rossmann-like Domain"/>
    <property type="match status" value="1"/>
</dbReference>
<evidence type="ECO:0000256" key="1">
    <source>
        <dbReference type="ARBA" id="ARBA00006484"/>
    </source>
</evidence>
<dbReference type="AlphaFoldDB" id="A0A5C1AR46"/>
<comment type="similarity">
    <text evidence="1">Belongs to the short-chain dehydrogenases/reductases (SDR) family.</text>
</comment>
<dbReference type="KEGG" id="lrs:PX52LOC_07301"/>
<evidence type="ECO:0000256" key="2">
    <source>
        <dbReference type="ARBA" id="ARBA00023002"/>
    </source>
</evidence>
<dbReference type="PRINTS" id="PR00080">
    <property type="entry name" value="SDRFAMILY"/>
</dbReference>
<accession>A0A5C1AR46</accession>
<dbReference type="PRINTS" id="PR00081">
    <property type="entry name" value="GDHRDH"/>
</dbReference>
<keyword evidence="2" id="KW-0560">Oxidoreductase</keyword>
<dbReference type="PANTHER" id="PTHR43639:SF1">
    <property type="entry name" value="SHORT-CHAIN DEHYDROGENASE_REDUCTASE FAMILY PROTEIN"/>
    <property type="match status" value="1"/>
</dbReference>
<name>A0A5C1AR46_9BACT</name>
<sequence length="255" mass="27181">MSTNRVAVVTGSGKKRVGAVVAEALAARGYDIAVHYRSSAAEAEETATSLRRHGVAVQTFPADLQDEGTVRGLVDAVLHQLGRIDVLVNCAAIWERKPLEEVTAEDVRRHFDTNALGTFLMCQHVGLAMVKQPIGGVIVNVGDWAEVRPYLGYAAYFPSKGAVSAITRSLAVELGTRNPKVRVNAVLPGPVMLPPDMPADERRQVIDATLVKREGTPQHVAQAVLSLVENDFLTGVLLPVDGGRTVFAGDGDSPA</sequence>
<dbReference type="InterPro" id="IPR002347">
    <property type="entry name" value="SDR_fam"/>
</dbReference>
<dbReference type="RefSeq" id="WP_149114529.1">
    <property type="nucleotide sequence ID" value="NZ_CP042425.1"/>
</dbReference>
<dbReference type="PANTHER" id="PTHR43639">
    <property type="entry name" value="OXIDOREDUCTASE, SHORT-CHAIN DEHYDROGENASE/REDUCTASE FAMILY (AFU_ORTHOLOGUE AFUA_5G02870)"/>
    <property type="match status" value="1"/>
</dbReference>
<dbReference type="OrthoDB" id="9803333at2"/>
<evidence type="ECO:0000313" key="3">
    <source>
        <dbReference type="EMBL" id="QEL20212.1"/>
    </source>
</evidence>
<dbReference type="Pfam" id="PF13561">
    <property type="entry name" value="adh_short_C2"/>
    <property type="match status" value="1"/>
</dbReference>
<proteinExistence type="inferred from homology"/>
<gene>
    <name evidence="3" type="ORF">PX52LOC_07301</name>
</gene>
<evidence type="ECO:0000313" key="4">
    <source>
        <dbReference type="Proteomes" id="UP000324974"/>
    </source>
</evidence>
<organism evidence="3 4">
    <name type="scientific">Limnoglobus roseus</name>
    <dbReference type="NCBI Taxonomy" id="2598579"/>
    <lineage>
        <taxon>Bacteria</taxon>
        <taxon>Pseudomonadati</taxon>
        <taxon>Planctomycetota</taxon>
        <taxon>Planctomycetia</taxon>
        <taxon>Gemmatales</taxon>
        <taxon>Gemmataceae</taxon>
        <taxon>Limnoglobus</taxon>
    </lineage>
</organism>